<evidence type="ECO:0000313" key="2">
    <source>
        <dbReference type="EMBL" id="JAP90670.1"/>
    </source>
</evidence>
<dbReference type="InterPro" id="IPR036903">
    <property type="entry name" value="Nup98_auto-Pept-S59_dom_sf"/>
</dbReference>
<proteinExistence type="predicted"/>
<sequence length="330" mass="37561">LSLTPDMNPSNPKAPENSPTLALNKAQVGASAQGGITNSQFGNAFKTQGPQLLTQSFLPGKMQNIPKVVDCVKNQHRVAVMTNLQKRYYKHLNPQQLSHYTESFNRYEFDDESRPKEKELTWKTTVNMKDAGKSDFQFYIGQQIFIPQNPIQQLFPQQQQTVGTTSTAFSQAVKQKEQPQAVQVEKSRVVSNSGHAAFFKQQIVSNSPSLLFKQQAQLNPIDQLNPGLETVPDKEIIQQMTNLELKQLKDFIIYNQHGQIKFLDDVDLYSLQVQKIDIGYGDFQIFDKFKRVQVQLQGIVGDNHSIKQQCELRGMKMVYYQDGILIMESQ</sequence>
<dbReference type="Gene3D" id="3.30.1610.10">
    <property type="entry name" value="Peptidase S59, nucleoporin"/>
    <property type="match status" value="1"/>
</dbReference>
<organism evidence="2">
    <name type="scientific">Trepomonas sp. PC1</name>
    <dbReference type="NCBI Taxonomy" id="1076344"/>
    <lineage>
        <taxon>Eukaryota</taxon>
        <taxon>Metamonada</taxon>
        <taxon>Diplomonadida</taxon>
        <taxon>Hexamitidae</taxon>
        <taxon>Hexamitinae</taxon>
        <taxon>Trepomonas</taxon>
    </lineage>
</organism>
<dbReference type="SUPFAM" id="SSF82215">
    <property type="entry name" value="C-terminal autoproteolytic domain of nucleoporin nup98"/>
    <property type="match status" value="1"/>
</dbReference>
<gene>
    <name evidence="2" type="ORF">TPC1_20031</name>
</gene>
<dbReference type="EMBL" id="GDID01005936">
    <property type="protein sequence ID" value="JAP90670.1"/>
    <property type="molecule type" value="Transcribed_RNA"/>
</dbReference>
<dbReference type="InterPro" id="IPR007230">
    <property type="entry name" value="Nup98_auto-Pept-S59_dom"/>
</dbReference>
<accession>A0A146K182</accession>
<feature type="non-terminal residue" evidence="2">
    <location>
        <position position="330"/>
    </location>
</feature>
<feature type="non-terminal residue" evidence="2">
    <location>
        <position position="1"/>
    </location>
</feature>
<dbReference type="PROSITE" id="PS51434">
    <property type="entry name" value="NUP_C"/>
    <property type="match status" value="1"/>
</dbReference>
<dbReference type="GO" id="GO:0005643">
    <property type="term" value="C:nuclear pore"/>
    <property type="evidence" value="ECO:0007669"/>
    <property type="project" value="InterPro"/>
</dbReference>
<evidence type="ECO:0000259" key="1">
    <source>
        <dbReference type="PROSITE" id="PS51434"/>
    </source>
</evidence>
<protein>
    <submittedName>
        <fullName evidence="2">Nucleoporin autopeptidase domain-containing protein</fullName>
    </submittedName>
</protein>
<name>A0A146K182_9EUKA</name>
<dbReference type="AlphaFoldDB" id="A0A146K182"/>
<dbReference type="GO" id="GO:0017056">
    <property type="term" value="F:structural constituent of nuclear pore"/>
    <property type="evidence" value="ECO:0007669"/>
    <property type="project" value="InterPro"/>
</dbReference>
<feature type="domain" description="Peptidase S59" evidence="1">
    <location>
        <begin position="225"/>
        <end position="330"/>
    </location>
</feature>
<reference evidence="2" key="1">
    <citation type="submission" date="2015-07" db="EMBL/GenBank/DDBJ databases">
        <title>Adaptation to a free-living lifestyle via gene acquisitions in the diplomonad Trepomonas sp. PC1.</title>
        <authorList>
            <person name="Xu F."/>
            <person name="Jerlstrom-Hultqvist J."/>
            <person name="Kolisko M."/>
            <person name="Simpson A.G.B."/>
            <person name="Roger A.J."/>
            <person name="Svard S.G."/>
            <person name="Andersson J.O."/>
        </authorList>
    </citation>
    <scope>NUCLEOTIDE SEQUENCE</scope>
    <source>
        <strain evidence="2">PC1</strain>
    </source>
</reference>